<keyword evidence="2 5" id="KW-0812">Transmembrane</keyword>
<dbReference type="InterPro" id="IPR007016">
    <property type="entry name" value="O-antigen_ligase-rel_domated"/>
</dbReference>
<protein>
    <submittedName>
        <fullName evidence="7">O-antigen ligase domain-containing protein</fullName>
    </submittedName>
</protein>
<keyword evidence="4 5" id="KW-0472">Membrane</keyword>
<dbReference type="GO" id="GO:0016874">
    <property type="term" value="F:ligase activity"/>
    <property type="evidence" value="ECO:0007669"/>
    <property type="project" value="UniProtKB-KW"/>
</dbReference>
<name>A0A6M3ZVK0_9BURK</name>
<dbReference type="PANTHER" id="PTHR37422:SF17">
    <property type="entry name" value="O-ANTIGEN LIGASE"/>
    <property type="match status" value="1"/>
</dbReference>
<feature type="transmembrane region" description="Helical" evidence="5">
    <location>
        <begin position="212"/>
        <end position="231"/>
    </location>
</feature>
<organism evidence="7 8">
    <name type="scientific">Herbaspirillum rubrisubalbicans Os34</name>
    <dbReference type="NCBI Taxonomy" id="1235827"/>
    <lineage>
        <taxon>Bacteria</taxon>
        <taxon>Pseudomonadati</taxon>
        <taxon>Pseudomonadota</taxon>
        <taxon>Betaproteobacteria</taxon>
        <taxon>Burkholderiales</taxon>
        <taxon>Oxalobacteraceae</taxon>
        <taxon>Herbaspirillum</taxon>
    </lineage>
</organism>
<feature type="transmembrane region" description="Helical" evidence="5">
    <location>
        <begin position="6"/>
        <end position="32"/>
    </location>
</feature>
<feature type="transmembrane region" description="Helical" evidence="5">
    <location>
        <begin position="165"/>
        <end position="183"/>
    </location>
</feature>
<proteinExistence type="predicted"/>
<feature type="transmembrane region" description="Helical" evidence="5">
    <location>
        <begin position="322"/>
        <end position="341"/>
    </location>
</feature>
<feature type="transmembrane region" description="Helical" evidence="5">
    <location>
        <begin position="52"/>
        <end position="70"/>
    </location>
</feature>
<evidence type="ECO:0000313" key="8">
    <source>
        <dbReference type="Proteomes" id="UP000501648"/>
    </source>
</evidence>
<dbReference type="AlphaFoldDB" id="A0A6M3ZVK0"/>
<dbReference type="EMBL" id="CP008956">
    <property type="protein sequence ID" value="QJQ02566.1"/>
    <property type="molecule type" value="Genomic_DNA"/>
</dbReference>
<feature type="transmembrane region" description="Helical" evidence="5">
    <location>
        <begin position="104"/>
        <end position="124"/>
    </location>
</feature>
<dbReference type="GO" id="GO:0016020">
    <property type="term" value="C:membrane"/>
    <property type="evidence" value="ECO:0007669"/>
    <property type="project" value="UniProtKB-SubCell"/>
</dbReference>
<keyword evidence="7" id="KW-0436">Ligase</keyword>
<dbReference type="InterPro" id="IPR051533">
    <property type="entry name" value="WaaL-like"/>
</dbReference>
<feature type="transmembrane region" description="Helical" evidence="5">
    <location>
        <begin position="353"/>
        <end position="370"/>
    </location>
</feature>
<evidence type="ECO:0000256" key="1">
    <source>
        <dbReference type="ARBA" id="ARBA00004141"/>
    </source>
</evidence>
<evidence type="ECO:0000256" key="3">
    <source>
        <dbReference type="ARBA" id="ARBA00022989"/>
    </source>
</evidence>
<reference evidence="7 8" key="1">
    <citation type="journal article" date="2012" name="J. Bacteriol.">
        <title>Genome sequence of the pathogenic Herbaspirillum seropedicae strain Os34, isolated from rice roots.</title>
        <authorList>
            <person name="Ye W."/>
            <person name="Ye S."/>
            <person name="Liu J."/>
            <person name="Chang S."/>
            <person name="Chen M."/>
            <person name="Zhu B."/>
            <person name="Guo L."/>
            <person name="An Q."/>
        </authorList>
    </citation>
    <scope>NUCLEOTIDE SEQUENCE [LARGE SCALE GENOMIC DNA]</scope>
    <source>
        <strain evidence="7 8">Os34</strain>
    </source>
</reference>
<dbReference type="RefSeq" id="WP_017452196.1">
    <property type="nucleotide sequence ID" value="NZ_CP008956.1"/>
</dbReference>
<comment type="subcellular location">
    <subcellularLocation>
        <location evidence="1">Membrane</location>
        <topology evidence="1">Multi-pass membrane protein</topology>
    </subcellularLocation>
</comment>
<evidence type="ECO:0000256" key="5">
    <source>
        <dbReference type="SAM" id="Phobius"/>
    </source>
</evidence>
<dbReference type="Proteomes" id="UP000501648">
    <property type="component" value="Chromosome"/>
</dbReference>
<evidence type="ECO:0000256" key="4">
    <source>
        <dbReference type="ARBA" id="ARBA00023136"/>
    </source>
</evidence>
<evidence type="ECO:0000256" key="2">
    <source>
        <dbReference type="ARBA" id="ARBA00022692"/>
    </source>
</evidence>
<accession>A0A6M3ZVK0</accession>
<evidence type="ECO:0000313" key="7">
    <source>
        <dbReference type="EMBL" id="QJQ02566.1"/>
    </source>
</evidence>
<feature type="transmembrane region" description="Helical" evidence="5">
    <location>
        <begin position="136"/>
        <end position="158"/>
    </location>
</feature>
<feature type="transmembrane region" description="Helical" evidence="5">
    <location>
        <begin position="82"/>
        <end position="97"/>
    </location>
</feature>
<gene>
    <name evidence="7" type="ORF">C798_20755</name>
</gene>
<dbReference type="PANTHER" id="PTHR37422">
    <property type="entry name" value="TEICHURONIC ACID BIOSYNTHESIS PROTEIN TUAE"/>
    <property type="match status" value="1"/>
</dbReference>
<dbReference type="Pfam" id="PF04932">
    <property type="entry name" value="Wzy_C"/>
    <property type="match status" value="1"/>
</dbReference>
<feature type="domain" description="O-antigen ligase-related" evidence="6">
    <location>
        <begin position="175"/>
        <end position="330"/>
    </location>
</feature>
<evidence type="ECO:0000259" key="6">
    <source>
        <dbReference type="Pfam" id="PF04932"/>
    </source>
</evidence>
<keyword evidence="3 5" id="KW-1133">Transmembrane helix</keyword>
<feature type="transmembrane region" description="Helical" evidence="5">
    <location>
        <begin position="189"/>
        <end position="205"/>
    </location>
</feature>
<sequence>MGSFTSFAVFLFSAISLIIPSGFSVGAILLTLGSITLVNKSIRSTLSREDRLLIAVLVIYFLVTVTMHLYHHESLKEYDLPLRFLLAAMALLTLRAYPPSPAGFWSGLILGGVGSCLFAGWQYFAHGVRANGYTNAIQYGDISFIIGILCLTGFTWALQQRSARTWVILLIVGGITGLLGSLFTGSRGSWVGLPVCLLILCVYYSRSIQPRYVWGGLAALIAAIVVVFAVLPSTDYRARVTLAFSEASTYMHKKDADSSIGTRMEMWRTGAMAAAESPLLGIGKAGFVAWESKQIEAGKVNPLMSGNNHVYNEWLDAMVKRGIPGLLVLLALYFIPLRLFIAHLKSAPAHAKPYAVGGILLIVNFIGFGFSQVFMAHNSGVMTLGFTMVILWGLLRGQEEGH</sequence>